<reference evidence="3" key="2">
    <citation type="submission" date="2018-03" db="EMBL/GenBank/DDBJ databases">
        <title>The Triticum urartu genome reveals the dynamic nature of wheat genome evolution.</title>
        <authorList>
            <person name="Ling H."/>
            <person name="Ma B."/>
            <person name="Shi X."/>
            <person name="Liu H."/>
            <person name="Dong L."/>
            <person name="Sun H."/>
            <person name="Cao Y."/>
            <person name="Gao Q."/>
            <person name="Zheng S."/>
            <person name="Li Y."/>
            <person name="Yu Y."/>
            <person name="Du H."/>
            <person name="Qi M."/>
            <person name="Li Y."/>
            <person name="Yu H."/>
            <person name="Cui Y."/>
            <person name="Wang N."/>
            <person name="Chen C."/>
            <person name="Wu H."/>
            <person name="Zhao Y."/>
            <person name="Zhang J."/>
            <person name="Li Y."/>
            <person name="Zhou W."/>
            <person name="Zhang B."/>
            <person name="Hu W."/>
            <person name="Eijk M."/>
            <person name="Tang J."/>
            <person name="Witsenboer H."/>
            <person name="Zhao S."/>
            <person name="Li Z."/>
            <person name="Zhang A."/>
            <person name="Wang D."/>
            <person name="Liang C."/>
        </authorList>
    </citation>
    <scope>NUCLEOTIDE SEQUENCE [LARGE SCALE GENOMIC DNA]</scope>
    <source>
        <strain evidence="3">cv. G1812</strain>
    </source>
</reference>
<dbReference type="AlphaFoldDB" id="A0A8R7UJB2"/>
<keyword evidence="2" id="KW-0732">Signal</keyword>
<evidence type="ECO:0000313" key="4">
    <source>
        <dbReference type="Proteomes" id="UP000015106"/>
    </source>
</evidence>
<evidence type="ECO:0000256" key="1">
    <source>
        <dbReference type="SAM" id="MobiDB-lite"/>
    </source>
</evidence>
<organism evidence="3 4">
    <name type="scientific">Triticum urartu</name>
    <name type="common">Red wild einkorn</name>
    <name type="synonym">Crithodium urartu</name>
    <dbReference type="NCBI Taxonomy" id="4572"/>
    <lineage>
        <taxon>Eukaryota</taxon>
        <taxon>Viridiplantae</taxon>
        <taxon>Streptophyta</taxon>
        <taxon>Embryophyta</taxon>
        <taxon>Tracheophyta</taxon>
        <taxon>Spermatophyta</taxon>
        <taxon>Magnoliopsida</taxon>
        <taxon>Liliopsida</taxon>
        <taxon>Poales</taxon>
        <taxon>Poaceae</taxon>
        <taxon>BOP clade</taxon>
        <taxon>Pooideae</taxon>
        <taxon>Triticodae</taxon>
        <taxon>Triticeae</taxon>
        <taxon>Triticinae</taxon>
        <taxon>Triticum</taxon>
    </lineage>
</organism>
<reference evidence="4" key="1">
    <citation type="journal article" date="2013" name="Nature">
        <title>Draft genome of the wheat A-genome progenitor Triticum urartu.</title>
        <authorList>
            <person name="Ling H.Q."/>
            <person name="Zhao S."/>
            <person name="Liu D."/>
            <person name="Wang J."/>
            <person name="Sun H."/>
            <person name="Zhang C."/>
            <person name="Fan H."/>
            <person name="Li D."/>
            <person name="Dong L."/>
            <person name="Tao Y."/>
            <person name="Gao C."/>
            <person name="Wu H."/>
            <person name="Li Y."/>
            <person name="Cui Y."/>
            <person name="Guo X."/>
            <person name="Zheng S."/>
            <person name="Wang B."/>
            <person name="Yu K."/>
            <person name="Liang Q."/>
            <person name="Yang W."/>
            <person name="Lou X."/>
            <person name="Chen J."/>
            <person name="Feng M."/>
            <person name="Jian J."/>
            <person name="Zhang X."/>
            <person name="Luo G."/>
            <person name="Jiang Y."/>
            <person name="Liu J."/>
            <person name="Wang Z."/>
            <person name="Sha Y."/>
            <person name="Zhang B."/>
            <person name="Wu H."/>
            <person name="Tang D."/>
            <person name="Shen Q."/>
            <person name="Xue P."/>
            <person name="Zou S."/>
            <person name="Wang X."/>
            <person name="Liu X."/>
            <person name="Wang F."/>
            <person name="Yang Y."/>
            <person name="An X."/>
            <person name="Dong Z."/>
            <person name="Zhang K."/>
            <person name="Zhang X."/>
            <person name="Luo M.C."/>
            <person name="Dvorak J."/>
            <person name="Tong Y."/>
            <person name="Wang J."/>
            <person name="Yang H."/>
            <person name="Li Z."/>
            <person name="Wang D."/>
            <person name="Zhang A."/>
            <person name="Wang J."/>
        </authorList>
    </citation>
    <scope>NUCLEOTIDE SEQUENCE</scope>
    <source>
        <strain evidence="4">cv. G1812</strain>
    </source>
</reference>
<keyword evidence="4" id="KW-1185">Reference proteome</keyword>
<proteinExistence type="predicted"/>
<dbReference type="Gramene" id="TuG1812G0500004183.01.T01">
    <property type="protein sequence ID" value="TuG1812G0500004183.01.T01.cds467130"/>
    <property type="gene ID" value="TuG1812G0500004183.01"/>
</dbReference>
<protein>
    <recommendedName>
        <fullName evidence="5">Secreted protein</fullName>
    </recommendedName>
</protein>
<accession>A0A8R7UJB2</accession>
<feature type="region of interest" description="Disordered" evidence="1">
    <location>
        <begin position="37"/>
        <end position="121"/>
    </location>
</feature>
<sequence>MRRQQRAVLLGEVAVLALDVLGDGGLVRPVLVVERRDGRQYHLNSSNKNTDQRKKSSSGTTSTQQNVNLGNHRRTKDEKQILKTPQETAARVVPRDRAGGWPAWRPARRPWRSGGDGEGKG</sequence>
<evidence type="ECO:0000313" key="3">
    <source>
        <dbReference type="EnsemblPlants" id="TuG1812G0500004183.01.T01.cds467130"/>
    </source>
</evidence>
<evidence type="ECO:0008006" key="5">
    <source>
        <dbReference type="Google" id="ProtNLM"/>
    </source>
</evidence>
<dbReference type="EnsemblPlants" id="TuG1812G0500004183.01.T01">
    <property type="protein sequence ID" value="TuG1812G0500004183.01.T01.cds467130"/>
    <property type="gene ID" value="TuG1812G0500004183.01"/>
</dbReference>
<name>A0A8R7UJB2_TRIUA</name>
<evidence type="ECO:0000256" key="2">
    <source>
        <dbReference type="SAM" id="SignalP"/>
    </source>
</evidence>
<feature type="chain" id="PRO_5035808612" description="Secreted protein" evidence="2">
    <location>
        <begin position="25"/>
        <end position="121"/>
    </location>
</feature>
<reference evidence="3" key="3">
    <citation type="submission" date="2022-06" db="UniProtKB">
        <authorList>
            <consortium name="EnsemblPlants"/>
        </authorList>
    </citation>
    <scope>IDENTIFICATION</scope>
</reference>
<feature type="signal peptide" evidence="2">
    <location>
        <begin position="1"/>
        <end position="24"/>
    </location>
</feature>
<dbReference type="Proteomes" id="UP000015106">
    <property type="component" value="Chromosome 5"/>
</dbReference>